<dbReference type="HOGENOM" id="CLU_056607_7_1_7"/>
<evidence type="ECO:0000313" key="5">
    <source>
        <dbReference type="Proteomes" id="UP000011131"/>
    </source>
</evidence>
<dbReference type="KEGG" id="msd:MYSTI_00505"/>
<dbReference type="AlphaFoldDB" id="L7U1Z9"/>
<dbReference type="Proteomes" id="UP000011131">
    <property type="component" value="Chromosome"/>
</dbReference>
<accession>L7U1Z9</accession>
<evidence type="ECO:0000259" key="3">
    <source>
        <dbReference type="PROSITE" id="PS51186"/>
    </source>
</evidence>
<evidence type="ECO:0000313" key="4">
    <source>
        <dbReference type="EMBL" id="AGC41855.1"/>
    </source>
</evidence>
<dbReference type="GO" id="GO:0016747">
    <property type="term" value="F:acyltransferase activity, transferring groups other than amino-acyl groups"/>
    <property type="evidence" value="ECO:0007669"/>
    <property type="project" value="InterPro"/>
</dbReference>
<reference evidence="4 5" key="1">
    <citation type="journal article" date="2013" name="Genome Announc.">
        <title>Complete genome sequence of Myxococcus stipitatus strain DSM 14675, a fruiting myxobacterium.</title>
        <authorList>
            <person name="Huntley S."/>
            <person name="Kneip S."/>
            <person name="Treuner-Lange A."/>
            <person name="Sogaard-Andersen L."/>
        </authorList>
    </citation>
    <scope>NUCLEOTIDE SEQUENCE [LARGE SCALE GENOMIC DNA]</scope>
    <source>
        <strain evidence="5">DSM 14675 / JCM 12634 / Mx s8</strain>
    </source>
</reference>
<organism evidence="4 5">
    <name type="scientific">Myxococcus stipitatus (strain DSM 14675 / JCM 12634 / Mx s8)</name>
    <dbReference type="NCBI Taxonomy" id="1278073"/>
    <lineage>
        <taxon>Bacteria</taxon>
        <taxon>Pseudomonadati</taxon>
        <taxon>Myxococcota</taxon>
        <taxon>Myxococcia</taxon>
        <taxon>Myxococcales</taxon>
        <taxon>Cystobacterineae</taxon>
        <taxon>Myxococcaceae</taxon>
        <taxon>Myxococcus</taxon>
    </lineage>
</organism>
<proteinExistence type="predicted"/>
<dbReference type="PANTHER" id="PTHR43877:SF2">
    <property type="entry name" value="AMINOALKYLPHOSPHONATE N-ACETYLTRANSFERASE-RELATED"/>
    <property type="match status" value="1"/>
</dbReference>
<dbReference type="STRING" id="1278073.MYSTI_00505"/>
<dbReference type="PROSITE" id="PS51186">
    <property type="entry name" value="GNAT"/>
    <property type="match status" value="1"/>
</dbReference>
<dbReference type="OrthoDB" id="9796171at2"/>
<dbReference type="EMBL" id="CP004025">
    <property type="protein sequence ID" value="AGC41855.1"/>
    <property type="molecule type" value="Genomic_DNA"/>
</dbReference>
<dbReference type="SUPFAM" id="SSF55729">
    <property type="entry name" value="Acyl-CoA N-acyltransferases (Nat)"/>
    <property type="match status" value="1"/>
</dbReference>
<gene>
    <name evidence="4" type="ordered locus">MYSTI_00505</name>
</gene>
<dbReference type="InterPro" id="IPR050832">
    <property type="entry name" value="Bact_Acetyltransf"/>
</dbReference>
<name>L7U1Z9_MYXSD</name>
<dbReference type="Gene3D" id="3.40.630.30">
    <property type="match status" value="1"/>
</dbReference>
<keyword evidence="2" id="KW-0012">Acyltransferase</keyword>
<evidence type="ECO:0000256" key="1">
    <source>
        <dbReference type="ARBA" id="ARBA00022679"/>
    </source>
</evidence>
<dbReference type="CDD" id="cd04301">
    <property type="entry name" value="NAT_SF"/>
    <property type="match status" value="1"/>
</dbReference>
<feature type="domain" description="N-acetyltransferase" evidence="3">
    <location>
        <begin position="12"/>
        <end position="148"/>
    </location>
</feature>
<dbReference type="InterPro" id="IPR000182">
    <property type="entry name" value="GNAT_dom"/>
</dbReference>
<keyword evidence="5" id="KW-1185">Reference proteome</keyword>
<evidence type="ECO:0000256" key="2">
    <source>
        <dbReference type="ARBA" id="ARBA00023315"/>
    </source>
</evidence>
<dbReference type="InterPro" id="IPR016181">
    <property type="entry name" value="Acyl_CoA_acyltransferase"/>
</dbReference>
<sequence length="149" mass="16995">MSTADLELSFIQPGHALYPAELELRFRVLREPLGHTREQVLFPFEAQSLHLVAHRGEQALGCVLFHPEDPHGGRLFQMAVTPLLQGQRLGARLVQALETELLRRGFTHVHLHARQTVVPFYERLGYSVYAEPFMDVGLPHRHMRKSLGT</sequence>
<dbReference type="Pfam" id="PF13673">
    <property type="entry name" value="Acetyltransf_10"/>
    <property type="match status" value="1"/>
</dbReference>
<dbReference type="eggNOG" id="COG0456">
    <property type="taxonomic scope" value="Bacteria"/>
</dbReference>
<dbReference type="RefSeq" id="WP_015346118.1">
    <property type="nucleotide sequence ID" value="NC_020126.1"/>
</dbReference>
<dbReference type="PANTHER" id="PTHR43877">
    <property type="entry name" value="AMINOALKYLPHOSPHONATE N-ACETYLTRANSFERASE-RELATED-RELATED"/>
    <property type="match status" value="1"/>
</dbReference>
<protein>
    <submittedName>
        <fullName evidence="4">Acetyltransferase</fullName>
    </submittedName>
</protein>
<dbReference type="PATRIC" id="fig|1278073.3.peg.521"/>
<keyword evidence="1 4" id="KW-0808">Transferase</keyword>